<keyword evidence="4" id="KW-1185">Reference proteome</keyword>
<feature type="transmembrane region" description="Helical" evidence="1">
    <location>
        <begin position="24"/>
        <end position="44"/>
    </location>
</feature>
<feature type="transmembrane region" description="Helical" evidence="1">
    <location>
        <begin position="179"/>
        <end position="198"/>
    </location>
</feature>
<keyword evidence="1" id="KW-1133">Transmembrane helix</keyword>
<accession>A0A6P0HD23</accession>
<organism evidence="3 5">
    <name type="scientific">Modestobacter muralis</name>
    <dbReference type="NCBI Taxonomy" id="1608614"/>
    <lineage>
        <taxon>Bacteria</taxon>
        <taxon>Bacillati</taxon>
        <taxon>Actinomycetota</taxon>
        <taxon>Actinomycetes</taxon>
        <taxon>Geodermatophilales</taxon>
        <taxon>Geodermatophilaceae</taxon>
        <taxon>Modestobacter</taxon>
    </lineage>
</organism>
<evidence type="ECO:0000313" key="5">
    <source>
        <dbReference type="Proteomes" id="UP000471152"/>
    </source>
</evidence>
<protein>
    <submittedName>
        <fullName evidence="3">Uncharacterized protein</fullName>
    </submittedName>
</protein>
<dbReference type="AlphaFoldDB" id="A0A6P0HD23"/>
<dbReference type="Proteomes" id="UP000468828">
    <property type="component" value="Unassembled WGS sequence"/>
</dbReference>
<dbReference type="EMBL" id="JAAGWH010000033">
    <property type="protein sequence ID" value="NEK95026.1"/>
    <property type="molecule type" value="Genomic_DNA"/>
</dbReference>
<comment type="caution">
    <text evidence="3">The sequence shown here is derived from an EMBL/GenBank/DDBJ whole genome shotgun (WGS) entry which is preliminary data.</text>
</comment>
<proteinExistence type="predicted"/>
<feature type="transmembrane region" description="Helical" evidence="1">
    <location>
        <begin position="210"/>
        <end position="230"/>
    </location>
</feature>
<sequence>MLPAAAPTTRQPRGAWSLRDGWTAVRAALVVGWLALALTTVLAGQRPSSLDDLRAAVDAGRVAQVRISAGLEQGATGYGIQVAVWRDGPIAHRTEGWQVSPGVEAPVDSRQVFDTDLAGELVTADPDLRVLPLVEGVSAVDVQGWRLPGWAGLLVLVEWLAALFLLVGGPVPERATRWAWFWFSWNPLGVLAFLLLSGPTPGIPRPRLGARRLTGGWAFLLSLVLGGGYLGRS</sequence>
<evidence type="ECO:0000313" key="3">
    <source>
        <dbReference type="EMBL" id="NEN51914.1"/>
    </source>
</evidence>
<reference evidence="2 4" key="1">
    <citation type="submission" date="2020-01" db="EMBL/GenBank/DDBJ databases">
        <title>the WGS Modestobacter muralis CPCC 204518.</title>
        <authorList>
            <person name="Jiang Z."/>
        </authorList>
    </citation>
    <scope>NUCLEOTIDE SEQUENCE [LARGE SCALE GENOMIC DNA]</scope>
    <source>
        <strain evidence="2 4">DSM 100205</strain>
    </source>
</reference>
<evidence type="ECO:0000256" key="1">
    <source>
        <dbReference type="SAM" id="Phobius"/>
    </source>
</evidence>
<name>A0A6P0HD23_9ACTN</name>
<feature type="transmembrane region" description="Helical" evidence="1">
    <location>
        <begin position="147"/>
        <end position="167"/>
    </location>
</feature>
<dbReference type="Proteomes" id="UP000471152">
    <property type="component" value="Unassembled WGS sequence"/>
</dbReference>
<gene>
    <name evidence="3" type="ORF">G3R41_13365</name>
    <name evidence="2" type="ORF">GCU67_12710</name>
</gene>
<dbReference type="EMBL" id="JAAGWB010000035">
    <property type="protein sequence ID" value="NEN51914.1"/>
    <property type="molecule type" value="Genomic_DNA"/>
</dbReference>
<keyword evidence="1" id="KW-0812">Transmembrane</keyword>
<dbReference type="RefSeq" id="WP_163611569.1">
    <property type="nucleotide sequence ID" value="NZ_JAAGWB010000035.1"/>
</dbReference>
<evidence type="ECO:0000313" key="4">
    <source>
        <dbReference type="Proteomes" id="UP000468828"/>
    </source>
</evidence>
<keyword evidence="1" id="KW-0472">Membrane</keyword>
<reference evidence="3 5" key="2">
    <citation type="submission" date="2020-02" db="EMBL/GenBank/DDBJ databases">
        <title>The WGS of Modestobacter muralis DSM 100205.</title>
        <authorList>
            <person name="Jiang Z."/>
        </authorList>
    </citation>
    <scope>NUCLEOTIDE SEQUENCE [LARGE SCALE GENOMIC DNA]</scope>
    <source>
        <strain evidence="3 5">DSM 100205</strain>
    </source>
</reference>
<evidence type="ECO:0000313" key="2">
    <source>
        <dbReference type="EMBL" id="NEK95026.1"/>
    </source>
</evidence>